<evidence type="ECO:0000256" key="5">
    <source>
        <dbReference type="SAM" id="MobiDB-lite"/>
    </source>
</evidence>
<dbReference type="OrthoDB" id="2162994at2759"/>
<dbReference type="GO" id="GO:0008270">
    <property type="term" value="F:zinc ion binding"/>
    <property type="evidence" value="ECO:0007669"/>
    <property type="project" value="UniProtKB-KW"/>
</dbReference>
<dbReference type="Pfam" id="PF00320">
    <property type="entry name" value="GATA"/>
    <property type="match status" value="1"/>
</dbReference>
<evidence type="ECO:0000313" key="7">
    <source>
        <dbReference type="EMBL" id="CAA7402204.1"/>
    </source>
</evidence>
<sequence>MLTASRAWVRASHAHGQGFGGGGGGAGLRHIGRCQKARRRKLLMCGEGVKRDAGLWYSRKRKQGRHLQEAGGGSGAEEGEMAGKVERGVCPDMASSLSVCSDCGTSRTPLWRRGPAGPKSLCNACGIRYRKTKRYAAPPSTAAADKRIDGRGGGRKTSTASRTTTSSSARSIELRKEEKLRRRWETLWLLMEESGKLELSCGKEAVEAAMLLMAMSSGLFVHTY</sequence>
<dbReference type="Gene3D" id="3.30.50.10">
    <property type="entry name" value="Erythroid Transcription Factor GATA-1, subunit A"/>
    <property type="match status" value="1"/>
</dbReference>
<dbReference type="PROSITE" id="PS50114">
    <property type="entry name" value="GATA_ZN_FINGER_2"/>
    <property type="match status" value="1"/>
</dbReference>
<evidence type="ECO:0000259" key="6">
    <source>
        <dbReference type="PROSITE" id="PS50114"/>
    </source>
</evidence>
<dbReference type="AlphaFoldDB" id="A0A7I8KZ11"/>
<dbReference type="GO" id="GO:0006355">
    <property type="term" value="P:regulation of DNA-templated transcription"/>
    <property type="evidence" value="ECO:0007669"/>
    <property type="project" value="InterPro"/>
</dbReference>
<dbReference type="GO" id="GO:0043565">
    <property type="term" value="F:sequence-specific DNA binding"/>
    <property type="evidence" value="ECO:0007669"/>
    <property type="project" value="InterPro"/>
</dbReference>
<dbReference type="EMBL" id="LR746272">
    <property type="protein sequence ID" value="CAA7402204.1"/>
    <property type="molecule type" value="Genomic_DNA"/>
</dbReference>
<proteinExistence type="predicted"/>
<evidence type="ECO:0000256" key="3">
    <source>
        <dbReference type="ARBA" id="ARBA00022833"/>
    </source>
</evidence>
<dbReference type="InterPro" id="IPR000679">
    <property type="entry name" value="Znf_GATA"/>
</dbReference>
<accession>A0A7I8KZ11</accession>
<gene>
    <name evidence="7" type="ORF">SI8410_09012882</name>
</gene>
<evidence type="ECO:0000256" key="4">
    <source>
        <dbReference type="PROSITE-ProRule" id="PRU00094"/>
    </source>
</evidence>
<keyword evidence="3" id="KW-0862">Zinc</keyword>
<keyword evidence="1" id="KW-0479">Metal-binding</keyword>
<organism evidence="7 8">
    <name type="scientific">Spirodela intermedia</name>
    <name type="common">Intermediate duckweed</name>
    <dbReference type="NCBI Taxonomy" id="51605"/>
    <lineage>
        <taxon>Eukaryota</taxon>
        <taxon>Viridiplantae</taxon>
        <taxon>Streptophyta</taxon>
        <taxon>Embryophyta</taxon>
        <taxon>Tracheophyta</taxon>
        <taxon>Spermatophyta</taxon>
        <taxon>Magnoliopsida</taxon>
        <taxon>Liliopsida</taxon>
        <taxon>Araceae</taxon>
        <taxon>Lemnoideae</taxon>
        <taxon>Spirodela</taxon>
    </lineage>
</organism>
<dbReference type="InterPro" id="IPR052138">
    <property type="entry name" value="GATA_ZnFinger_Domain"/>
</dbReference>
<dbReference type="PANTHER" id="PTHR47255">
    <property type="entry name" value="GATA TRANSCRIPTION FACTOR 22-RELATED"/>
    <property type="match status" value="1"/>
</dbReference>
<dbReference type="PANTHER" id="PTHR47255:SF4">
    <property type="entry name" value="GATA ZINC FINGER DOMAIN-CONTAINING PROTEIN 12"/>
    <property type="match status" value="1"/>
</dbReference>
<protein>
    <recommendedName>
        <fullName evidence="6">GATA-type domain-containing protein</fullName>
    </recommendedName>
</protein>
<keyword evidence="8" id="KW-1185">Reference proteome</keyword>
<dbReference type="SUPFAM" id="SSF57716">
    <property type="entry name" value="Glucocorticoid receptor-like (DNA-binding domain)"/>
    <property type="match status" value="1"/>
</dbReference>
<dbReference type="SMART" id="SM00401">
    <property type="entry name" value="ZnF_GATA"/>
    <property type="match status" value="1"/>
</dbReference>
<reference evidence="7" key="1">
    <citation type="submission" date="2020-02" db="EMBL/GenBank/DDBJ databases">
        <authorList>
            <person name="Scholz U."/>
            <person name="Mascher M."/>
            <person name="Fiebig A."/>
        </authorList>
    </citation>
    <scope>NUCLEOTIDE SEQUENCE</scope>
</reference>
<dbReference type="Proteomes" id="UP000663760">
    <property type="component" value="Chromosome 9"/>
</dbReference>
<dbReference type="PROSITE" id="PS00344">
    <property type="entry name" value="GATA_ZN_FINGER_1"/>
    <property type="match status" value="1"/>
</dbReference>
<keyword evidence="2 4" id="KW-0863">Zinc-finger</keyword>
<feature type="region of interest" description="Disordered" evidence="5">
    <location>
        <begin position="136"/>
        <end position="174"/>
    </location>
</feature>
<evidence type="ECO:0000256" key="1">
    <source>
        <dbReference type="ARBA" id="ARBA00022723"/>
    </source>
</evidence>
<name>A0A7I8KZ11_SPIIN</name>
<dbReference type="InterPro" id="IPR013088">
    <property type="entry name" value="Znf_NHR/GATA"/>
</dbReference>
<dbReference type="CDD" id="cd00202">
    <property type="entry name" value="ZnF_GATA"/>
    <property type="match status" value="1"/>
</dbReference>
<evidence type="ECO:0000313" key="8">
    <source>
        <dbReference type="Proteomes" id="UP000663760"/>
    </source>
</evidence>
<feature type="compositionally biased region" description="Low complexity" evidence="5">
    <location>
        <begin position="156"/>
        <end position="171"/>
    </location>
</feature>
<evidence type="ECO:0000256" key="2">
    <source>
        <dbReference type="ARBA" id="ARBA00022771"/>
    </source>
</evidence>
<feature type="domain" description="GATA-type" evidence="6">
    <location>
        <begin position="100"/>
        <end position="130"/>
    </location>
</feature>